<evidence type="ECO:0000256" key="1">
    <source>
        <dbReference type="ARBA" id="ARBA00004173"/>
    </source>
</evidence>
<gene>
    <name evidence="7" type="ORF">GH714_022413</name>
</gene>
<keyword evidence="3" id="KW-0809">Transit peptide</keyword>
<reference evidence="7 8" key="1">
    <citation type="journal article" date="2020" name="Mol. Plant">
        <title>The Chromosome-Based Rubber Tree Genome Provides New Insights into Spurge Genome Evolution and Rubber Biosynthesis.</title>
        <authorList>
            <person name="Liu J."/>
            <person name="Shi C."/>
            <person name="Shi C.C."/>
            <person name="Li W."/>
            <person name="Zhang Q.J."/>
            <person name="Zhang Y."/>
            <person name="Li K."/>
            <person name="Lu H.F."/>
            <person name="Shi C."/>
            <person name="Zhu S.T."/>
            <person name="Xiao Z.Y."/>
            <person name="Nan H."/>
            <person name="Yue Y."/>
            <person name="Zhu X.G."/>
            <person name="Wu Y."/>
            <person name="Hong X.N."/>
            <person name="Fan G.Y."/>
            <person name="Tong Y."/>
            <person name="Zhang D."/>
            <person name="Mao C.L."/>
            <person name="Liu Y.L."/>
            <person name="Hao S.J."/>
            <person name="Liu W.Q."/>
            <person name="Lv M.Q."/>
            <person name="Zhang H.B."/>
            <person name="Liu Y."/>
            <person name="Hu-Tang G.R."/>
            <person name="Wang J.P."/>
            <person name="Wang J.H."/>
            <person name="Sun Y.H."/>
            <person name="Ni S.B."/>
            <person name="Chen W.B."/>
            <person name="Zhang X.C."/>
            <person name="Jiao Y.N."/>
            <person name="Eichler E.E."/>
            <person name="Li G.H."/>
            <person name="Liu X."/>
            <person name="Gao L.Z."/>
        </authorList>
    </citation>
    <scope>NUCLEOTIDE SEQUENCE [LARGE SCALE GENOMIC DNA]</scope>
    <source>
        <strain evidence="8">cv. GT1</strain>
        <tissue evidence="7">Leaf</tissue>
    </source>
</reference>
<dbReference type="GO" id="GO:0005739">
    <property type="term" value="C:mitochondrion"/>
    <property type="evidence" value="ECO:0007669"/>
    <property type="project" value="UniProtKB-SubCell"/>
</dbReference>
<dbReference type="PANTHER" id="PTHR47926:SF388">
    <property type="entry name" value="DYW DOMAIN-CONTAINING PROTEIN"/>
    <property type="match status" value="1"/>
</dbReference>
<dbReference type="NCBIfam" id="TIGR00756">
    <property type="entry name" value="PPR"/>
    <property type="match status" value="2"/>
</dbReference>
<evidence type="ECO:0000313" key="7">
    <source>
        <dbReference type="EMBL" id="KAF2325044.1"/>
    </source>
</evidence>
<keyword evidence="4" id="KW-0496">Mitochondrion</keyword>
<evidence type="ECO:0000256" key="2">
    <source>
        <dbReference type="ARBA" id="ARBA00022737"/>
    </source>
</evidence>
<accession>A0A6A6NIK8</accession>
<organism evidence="7 8">
    <name type="scientific">Hevea brasiliensis</name>
    <name type="common">Para rubber tree</name>
    <name type="synonym">Siphonia brasiliensis</name>
    <dbReference type="NCBI Taxonomy" id="3981"/>
    <lineage>
        <taxon>Eukaryota</taxon>
        <taxon>Viridiplantae</taxon>
        <taxon>Streptophyta</taxon>
        <taxon>Embryophyta</taxon>
        <taxon>Tracheophyta</taxon>
        <taxon>Spermatophyta</taxon>
        <taxon>Magnoliopsida</taxon>
        <taxon>eudicotyledons</taxon>
        <taxon>Gunneridae</taxon>
        <taxon>Pentapetalae</taxon>
        <taxon>rosids</taxon>
        <taxon>fabids</taxon>
        <taxon>Malpighiales</taxon>
        <taxon>Euphorbiaceae</taxon>
        <taxon>Crotonoideae</taxon>
        <taxon>Micrandreae</taxon>
        <taxon>Hevea</taxon>
    </lineage>
</organism>
<dbReference type="InterPro" id="IPR046960">
    <property type="entry name" value="PPR_At4g14850-like_plant"/>
</dbReference>
<evidence type="ECO:0000256" key="4">
    <source>
        <dbReference type="ARBA" id="ARBA00023128"/>
    </source>
</evidence>
<dbReference type="PANTHER" id="PTHR47926">
    <property type="entry name" value="PENTATRICOPEPTIDE REPEAT-CONTAINING PROTEIN"/>
    <property type="match status" value="1"/>
</dbReference>
<dbReference type="GO" id="GO:0009451">
    <property type="term" value="P:RNA modification"/>
    <property type="evidence" value="ECO:0007669"/>
    <property type="project" value="InterPro"/>
</dbReference>
<dbReference type="Pfam" id="PF01535">
    <property type="entry name" value="PPR"/>
    <property type="match status" value="2"/>
</dbReference>
<protein>
    <recommendedName>
        <fullName evidence="9">Pentacotripeptide-repeat region of PRORP domain-containing protein</fullName>
    </recommendedName>
</protein>
<dbReference type="Proteomes" id="UP000467840">
    <property type="component" value="Chromosome 5"/>
</dbReference>
<sequence length="497" mass="55399">MSKRRGSLVLINSLTVLSKVRSSSKSSYSIKTIALSKNLSTAVDRSEFQNSVGYHLDNSDEHFQNPNGAFDESQNPIELVQKPNGHGLNTNWGFRESTGNVTGNIQVAQNGNPGGSYGQNHGNFLHNLNGDYQNFNGSCWESTRVDQNNPNQWKGDFSGYHVNTGQFQHTNREVSALNSKSSQDHLKGVYGGSGKPNVHGYYHEAPREVRQTQLGFICKVLQGHKEAGIEIILKMLISLRVAQVVITWEFGMYQHGASAGQYQQNLNVGQYQPNLNGVNNLMQASQLSSAPNVEGESAEPSETSPYRGTLEDLDDFCKERKMKEAVEVLCSLEEQRVTLDLPRFLQLMQACGETKALEEAKAVHDHIMRSLLPLEVDTYNKILEMYAKCGSMDKAFDVFDKMPERNLNSWDTMITWLAKHGLGEDAIDLFSQFKQAGLEPDAQMYIGVFSACGDVGDVNEGMLHFESMMKDYGIVPSMEHYVSIVDMLGSTGIWMKH</sequence>
<evidence type="ECO:0000256" key="6">
    <source>
        <dbReference type="SAM" id="MobiDB-lite"/>
    </source>
</evidence>
<evidence type="ECO:0000313" key="8">
    <source>
        <dbReference type="Proteomes" id="UP000467840"/>
    </source>
</evidence>
<name>A0A6A6NIK8_HEVBR</name>
<evidence type="ECO:0000256" key="5">
    <source>
        <dbReference type="PROSITE-ProRule" id="PRU00708"/>
    </source>
</evidence>
<evidence type="ECO:0000256" key="3">
    <source>
        <dbReference type="ARBA" id="ARBA00022946"/>
    </source>
</evidence>
<dbReference type="InterPro" id="IPR002885">
    <property type="entry name" value="PPR_rpt"/>
</dbReference>
<dbReference type="PROSITE" id="PS51375">
    <property type="entry name" value="PPR"/>
    <property type="match status" value="1"/>
</dbReference>
<dbReference type="FunFam" id="1.25.40.10:FF:000503">
    <property type="entry name" value="Pentatricopeptide repeat-containing protein, mitochondrial"/>
    <property type="match status" value="1"/>
</dbReference>
<evidence type="ECO:0008006" key="9">
    <source>
        <dbReference type="Google" id="ProtNLM"/>
    </source>
</evidence>
<comment type="caution">
    <text evidence="7">The sequence shown here is derived from an EMBL/GenBank/DDBJ whole genome shotgun (WGS) entry which is preliminary data.</text>
</comment>
<keyword evidence="2" id="KW-0677">Repeat</keyword>
<dbReference type="AlphaFoldDB" id="A0A6A6NIK8"/>
<feature type="repeat" description="PPR" evidence="5">
    <location>
        <begin position="375"/>
        <end position="409"/>
    </location>
</feature>
<dbReference type="InterPro" id="IPR011990">
    <property type="entry name" value="TPR-like_helical_dom_sf"/>
</dbReference>
<dbReference type="EMBL" id="JAAGAX010000001">
    <property type="protein sequence ID" value="KAF2325044.1"/>
    <property type="molecule type" value="Genomic_DNA"/>
</dbReference>
<feature type="region of interest" description="Disordered" evidence="6">
    <location>
        <begin position="288"/>
        <end position="309"/>
    </location>
</feature>
<keyword evidence="8" id="KW-1185">Reference proteome</keyword>
<comment type="subcellular location">
    <subcellularLocation>
        <location evidence="1">Mitochondrion</location>
    </subcellularLocation>
</comment>
<dbReference type="Gene3D" id="1.25.40.10">
    <property type="entry name" value="Tetratricopeptide repeat domain"/>
    <property type="match status" value="1"/>
</dbReference>
<dbReference type="GO" id="GO:0003723">
    <property type="term" value="F:RNA binding"/>
    <property type="evidence" value="ECO:0007669"/>
    <property type="project" value="InterPro"/>
</dbReference>
<proteinExistence type="predicted"/>